<dbReference type="InterPro" id="IPR050428">
    <property type="entry name" value="TCS_sensor_his_kinase"/>
</dbReference>
<keyword evidence="9" id="KW-0067">ATP-binding</keyword>
<feature type="domain" description="Histidine kinase/HSP90-like ATPase" evidence="8">
    <location>
        <begin position="311"/>
        <end position="418"/>
    </location>
</feature>
<evidence type="ECO:0000256" key="7">
    <source>
        <dbReference type="SAM" id="Phobius"/>
    </source>
</evidence>
<keyword evidence="10" id="KW-1185">Reference proteome</keyword>
<dbReference type="Proteomes" id="UP001597018">
    <property type="component" value="Unassembled WGS sequence"/>
</dbReference>
<evidence type="ECO:0000256" key="2">
    <source>
        <dbReference type="ARBA" id="ARBA00012438"/>
    </source>
</evidence>
<evidence type="ECO:0000256" key="4">
    <source>
        <dbReference type="ARBA" id="ARBA00022679"/>
    </source>
</evidence>
<name>A0ABW3FUA6_9PSEU</name>
<evidence type="ECO:0000259" key="8">
    <source>
        <dbReference type="Pfam" id="PF02518"/>
    </source>
</evidence>
<dbReference type="SUPFAM" id="SSF55874">
    <property type="entry name" value="ATPase domain of HSP90 chaperone/DNA topoisomerase II/histidine kinase"/>
    <property type="match status" value="1"/>
</dbReference>
<comment type="caution">
    <text evidence="9">The sequence shown here is derived from an EMBL/GenBank/DDBJ whole genome shotgun (WGS) entry which is preliminary data.</text>
</comment>
<keyword evidence="7" id="KW-1133">Transmembrane helix</keyword>
<dbReference type="PANTHER" id="PTHR45436:SF5">
    <property type="entry name" value="SENSOR HISTIDINE KINASE TRCS"/>
    <property type="match status" value="1"/>
</dbReference>
<evidence type="ECO:0000256" key="1">
    <source>
        <dbReference type="ARBA" id="ARBA00000085"/>
    </source>
</evidence>
<sequence>MSSPWPQQRSAHLMWLGPAVLFAFAVVVLIVGPSSATSPSGWGWWVGAAAALVVAITSCALTTRAHRRTVGALRGQAAAADERAELLRHLAEQQLPALAQHAPAPPWPETRTGDDTTRALAHDCAAQLHHAHERRRAWAAVAEERAELLRHLAEQQLPALAQHAPAPPWPETRTGDDTTRALAHDCAAQLEQVRDRQLGRDDVVHAAVASLARKVQSSAHRIQDQAAELTRRYENDPEVLEIRFQIDHAAAQQARQAQSLAVLCDEQPGQQWRRPVSLEDIAHAARGRITAYQRVEVSGNVGVAVTPPKVEPLIHLISELLANATQSSAPIFKVLVTVRQVQRGAVIEIDDCGNGVQPQLLAHLRDIASGDRVVGLAELGEAPQTGLAVVGRYVRHHGFRVDLANSVYGGLRAIVFIPGDYLQTATEPPAVGKQAQRSHAAEPVERKPAAPVTEQAGETPQLPQRRSRRGDVAPQPAESKPLIWPPERGETRSPEEVGQWMARFFGASAKAPATPETTDDDREE</sequence>
<keyword evidence="9" id="KW-0547">Nucleotide-binding</keyword>
<dbReference type="Pfam" id="PF02518">
    <property type="entry name" value="HATPase_c"/>
    <property type="match status" value="1"/>
</dbReference>
<dbReference type="EMBL" id="JBHTIW010000012">
    <property type="protein sequence ID" value="MFD0921307.1"/>
    <property type="molecule type" value="Genomic_DNA"/>
</dbReference>
<feature type="transmembrane region" description="Helical" evidence="7">
    <location>
        <begin position="12"/>
        <end position="36"/>
    </location>
</feature>
<dbReference type="GO" id="GO:0005524">
    <property type="term" value="F:ATP binding"/>
    <property type="evidence" value="ECO:0007669"/>
    <property type="project" value="UniProtKB-KW"/>
</dbReference>
<evidence type="ECO:0000256" key="6">
    <source>
        <dbReference type="SAM" id="MobiDB-lite"/>
    </source>
</evidence>
<feature type="region of interest" description="Disordered" evidence="6">
    <location>
        <begin position="429"/>
        <end position="524"/>
    </location>
</feature>
<evidence type="ECO:0000256" key="5">
    <source>
        <dbReference type="ARBA" id="ARBA00022777"/>
    </source>
</evidence>
<dbReference type="EC" id="2.7.13.3" evidence="2"/>
<dbReference type="RefSeq" id="WP_345600595.1">
    <property type="nucleotide sequence ID" value="NZ_BAABLT010000010.1"/>
</dbReference>
<evidence type="ECO:0000313" key="9">
    <source>
        <dbReference type="EMBL" id="MFD0921307.1"/>
    </source>
</evidence>
<evidence type="ECO:0000313" key="10">
    <source>
        <dbReference type="Proteomes" id="UP001597018"/>
    </source>
</evidence>
<keyword evidence="3" id="KW-0597">Phosphoprotein</keyword>
<keyword evidence="5" id="KW-0418">Kinase</keyword>
<keyword evidence="7" id="KW-0812">Transmembrane</keyword>
<gene>
    <name evidence="9" type="ORF">ACFQ16_16285</name>
</gene>
<proteinExistence type="predicted"/>
<dbReference type="InterPro" id="IPR036890">
    <property type="entry name" value="HATPase_C_sf"/>
</dbReference>
<accession>A0ABW3FUA6</accession>
<feature type="compositionally biased region" description="Basic and acidic residues" evidence="6">
    <location>
        <begin position="439"/>
        <end position="448"/>
    </location>
</feature>
<keyword evidence="4" id="KW-0808">Transferase</keyword>
<dbReference type="PANTHER" id="PTHR45436">
    <property type="entry name" value="SENSOR HISTIDINE KINASE YKOH"/>
    <property type="match status" value="1"/>
</dbReference>
<comment type="catalytic activity">
    <reaction evidence="1">
        <text>ATP + protein L-histidine = ADP + protein N-phospho-L-histidine.</text>
        <dbReference type="EC" id="2.7.13.3"/>
    </reaction>
</comment>
<reference evidence="10" key="1">
    <citation type="journal article" date="2019" name="Int. J. Syst. Evol. Microbiol.">
        <title>The Global Catalogue of Microorganisms (GCM) 10K type strain sequencing project: providing services to taxonomists for standard genome sequencing and annotation.</title>
        <authorList>
            <consortium name="The Broad Institute Genomics Platform"/>
            <consortium name="The Broad Institute Genome Sequencing Center for Infectious Disease"/>
            <person name="Wu L."/>
            <person name="Ma J."/>
        </authorList>
    </citation>
    <scope>NUCLEOTIDE SEQUENCE [LARGE SCALE GENOMIC DNA]</scope>
    <source>
        <strain evidence="10">CCUG 56401</strain>
    </source>
</reference>
<dbReference type="Gene3D" id="3.30.565.10">
    <property type="entry name" value="Histidine kinase-like ATPase, C-terminal domain"/>
    <property type="match status" value="1"/>
</dbReference>
<keyword evidence="7" id="KW-0472">Membrane</keyword>
<feature type="transmembrane region" description="Helical" evidence="7">
    <location>
        <begin position="42"/>
        <end position="61"/>
    </location>
</feature>
<evidence type="ECO:0000256" key="3">
    <source>
        <dbReference type="ARBA" id="ARBA00022553"/>
    </source>
</evidence>
<dbReference type="InterPro" id="IPR003594">
    <property type="entry name" value="HATPase_dom"/>
</dbReference>
<organism evidence="9 10">
    <name type="scientific">Saccharopolyspora rosea</name>
    <dbReference type="NCBI Taxonomy" id="524884"/>
    <lineage>
        <taxon>Bacteria</taxon>
        <taxon>Bacillati</taxon>
        <taxon>Actinomycetota</taxon>
        <taxon>Actinomycetes</taxon>
        <taxon>Pseudonocardiales</taxon>
        <taxon>Pseudonocardiaceae</taxon>
        <taxon>Saccharopolyspora</taxon>
    </lineage>
</organism>
<protein>
    <recommendedName>
        <fullName evidence="2">histidine kinase</fullName>
        <ecNumber evidence="2">2.7.13.3</ecNumber>
    </recommendedName>
</protein>